<dbReference type="GO" id="GO:0005634">
    <property type="term" value="C:nucleus"/>
    <property type="evidence" value="ECO:0007669"/>
    <property type="project" value="TreeGrafter"/>
</dbReference>
<dbReference type="EMBL" id="CAJNOR010002796">
    <property type="protein sequence ID" value="CAF1341951.1"/>
    <property type="molecule type" value="Genomic_DNA"/>
</dbReference>
<keyword evidence="3 7" id="KW-0645">Protease</keyword>
<dbReference type="PANTHER" id="PTHR24006">
    <property type="entry name" value="UBIQUITIN CARBOXYL-TERMINAL HYDROLASE"/>
    <property type="match status" value="1"/>
</dbReference>
<keyword evidence="4 7" id="KW-0833">Ubl conjugation pathway</keyword>
<dbReference type="GO" id="GO:0004843">
    <property type="term" value="F:cysteine-type deubiquitinase activity"/>
    <property type="evidence" value="ECO:0007669"/>
    <property type="project" value="UniProtKB-UniRule"/>
</dbReference>
<keyword evidence="5 7" id="KW-0378">Hydrolase</keyword>
<dbReference type="GO" id="GO:0006508">
    <property type="term" value="P:proteolysis"/>
    <property type="evidence" value="ECO:0007669"/>
    <property type="project" value="UniProtKB-KW"/>
</dbReference>
<dbReference type="PROSITE" id="PS00972">
    <property type="entry name" value="USP_1"/>
    <property type="match status" value="1"/>
</dbReference>
<keyword evidence="11" id="KW-1185">Reference proteome</keyword>
<accession>A0A815GRD9</accession>
<reference evidence="10" key="1">
    <citation type="submission" date="2021-02" db="EMBL/GenBank/DDBJ databases">
        <authorList>
            <person name="Nowell W R."/>
        </authorList>
    </citation>
    <scope>NUCLEOTIDE SEQUENCE</scope>
</reference>
<dbReference type="InterPro" id="IPR018200">
    <property type="entry name" value="USP_CS"/>
</dbReference>
<proteinExistence type="inferred from homology"/>
<dbReference type="Pfam" id="PF00443">
    <property type="entry name" value="UCH"/>
    <property type="match status" value="1"/>
</dbReference>
<sequence length="803" mass="92726">MCDTIIQRVDYPNHVSLSPPVLKLVKFKSTTTIRDINNYLQRTRADFISYVYTIEIFNATHNLYVELDDTYMQQYQPFRSYDDQSNIPIRLRITWKKFDDLLAQITPNDNDQNNRPCVDLEEDLAKTSMPEDLDEDWELWEALATPTEIINGTITNIHLSHGQLTTTPSTSQSSISIGSIVDEMRTTTEPTTQSVGKTYNLLDGTNSPSTDSAFRSIPCGLKNLGNTCYLNVILQIFAHTPPLMRWVLTDKHHETCLKYNNCFLCSFQETLQTMYRISEQDLNRFYTPILLRSQLEKLSIEFAENTQQDCNELLIKLLDHTAQSSSIFHKIFNFQTYYVVCCDVCRSLSGQIESQTILQCAITQSNTIPRLNDCLNGYFKEELLTGENAYECLSCQKKQNATRETKVHSLPQILLISLKRFRANGHAKLRTKVLYDEVLHFDQWLSDDCRAKTVDKEKFYYLYALIIHCGNAMESGHYICYIKDESTNKWYEANDESIKPIEKVFDKIDSVYILCYIRSDLSKFILQGSHTMNNESPTDSSKLPTPLLPLPNASRENTKFYFEENIHCEQRRCGICDIFRSSRSKKSQAKCRFWIKGEKSKPGEVTYPKLKVSTPDRFQHDKWSVQVTITTEKDRSDVVYLHPEKKLFDGETNQSGTMINTIEILLKPDELSQQMHQLLTCVVNQRNLVEARKLPLTPFYNCLKKEFIPLEKAIPEKSANNQFIDLKKFHLICVLYWNNRPVEYCLSNCASQYDDGTKRPSKRNGTQSGTKVQKKSKLSNSKTADEIEICHGEFPIPSDDSNE</sequence>
<dbReference type="InterPro" id="IPR028889">
    <property type="entry name" value="USP"/>
</dbReference>
<dbReference type="InterPro" id="IPR050164">
    <property type="entry name" value="Peptidase_C19"/>
</dbReference>
<dbReference type="SUPFAM" id="SSF54001">
    <property type="entry name" value="Cysteine proteinases"/>
    <property type="match status" value="1"/>
</dbReference>
<dbReference type="InterPro" id="IPR001394">
    <property type="entry name" value="Peptidase_C19_UCH"/>
</dbReference>
<dbReference type="GO" id="GO:0016579">
    <property type="term" value="P:protein deubiquitination"/>
    <property type="evidence" value="ECO:0007669"/>
    <property type="project" value="InterPro"/>
</dbReference>
<comment type="similarity">
    <text evidence="2 7">Belongs to the peptidase C19 family.</text>
</comment>
<protein>
    <recommendedName>
        <fullName evidence="7">Ubiquitin carboxyl-terminal hydrolase</fullName>
        <ecNumber evidence="7">3.4.19.12</ecNumber>
    </recommendedName>
</protein>
<evidence type="ECO:0000256" key="7">
    <source>
        <dbReference type="RuleBase" id="RU366025"/>
    </source>
</evidence>
<feature type="region of interest" description="Disordered" evidence="8">
    <location>
        <begin position="754"/>
        <end position="786"/>
    </location>
</feature>
<feature type="domain" description="USP" evidence="9">
    <location>
        <begin position="219"/>
        <end position="519"/>
    </location>
</feature>
<evidence type="ECO:0000313" key="10">
    <source>
        <dbReference type="EMBL" id="CAF1341951.1"/>
    </source>
</evidence>
<evidence type="ECO:0000313" key="11">
    <source>
        <dbReference type="Proteomes" id="UP000663828"/>
    </source>
</evidence>
<dbReference type="Gene3D" id="3.90.70.10">
    <property type="entry name" value="Cysteine proteinases"/>
    <property type="match status" value="1"/>
</dbReference>
<dbReference type="PANTHER" id="PTHR24006:SF758">
    <property type="entry name" value="UBIQUITIN CARBOXYL-TERMINAL HYDROLASE 36"/>
    <property type="match status" value="1"/>
</dbReference>
<organism evidence="10 11">
    <name type="scientific">Adineta ricciae</name>
    <name type="common">Rotifer</name>
    <dbReference type="NCBI Taxonomy" id="249248"/>
    <lineage>
        <taxon>Eukaryota</taxon>
        <taxon>Metazoa</taxon>
        <taxon>Spiralia</taxon>
        <taxon>Gnathifera</taxon>
        <taxon>Rotifera</taxon>
        <taxon>Eurotatoria</taxon>
        <taxon>Bdelloidea</taxon>
        <taxon>Adinetida</taxon>
        <taxon>Adinetidae</taxon>
        <taxon>Adineta</taxon>
    </lineage>
</organism>
<evidence type="ECO:0000256" key="8">
    <source>
        <dbReference type="SAM" id="MobiDB-lite"/>
    </source>
</evidence>
<evidence type="ECO:0000256" key="5">
    <source>
        <dbReference type="ARBA" id="ARBA00022801"/>
    </source>
</evidence>
<gene>
    <name evidence="10" type="ORF">XAT740_LOCUS31004</name>
</gene>
<dbReference type="AlphaFoldDB" id="A0A815GRD9"/>
<keyword evidence="6 7" id="KW-0788">Thiol protease</keyword>
<evidence type="ECO:0000256" key="6">
    <source>
        <dbReference type="ARBA" id="ARBA00022807"/>
    </source>
</evidence>
<evidence type="ECO:0000256" key="4">
    <source>
        <dbReference type="ARBA" id="ARBA00022786"/>
    </source>
</evidence>
<evidence type="ECO:0000256" key="2">
    <source>
        <dbReference type="ARBA" id="ARBA00009085"/>
    </source>
</evidence>
<comment type="catalytic activity">
    <reaction evidence="1 7">
        <text>Thiol-dependent hydrolysis of ester, thioester, amide, peptide and isopeptide bonds formed by the C-terminal Gly of ubiquitin (a 76-residue protein attached to proteins as an intracellular targeting signal).</text>
        <dbReference type="EC" id="3.4.19.12"/>
    </reaction>
</comment>
<dbReference type="Proteomes" id="UP000663828">
    <property type="component" value="Unassembled WGS sequence"/>
</dbReference>
<dbReference type="PROSITE" id="PS00973">
    <property type="entry name" value="USP_2"/>
    <property type="match status" value="1"/>
</dbReference>
<comment type="caution">
    <text evidence="10">The sequence shown here is derived from an EMBL/GenBank/DDBJ whole genome shotgun (WGS) entry which is preliminary data.</text>
</comment>
<dbReference type="EC" id="3.4.19.12" evidence="7"/>
<evidence type="ECO:0000256" key="3">
    <source>
        <dbReference type="ARBA" id="ARBA00022670"/>
    </source>
</evidence>
<dbReference type="InterPro" id="IPR038765">
    <property type="entry name" value="Papain-like_cys_pep_sf"/>
</dbReference>
<dbReference type="PROSITE" id="PS50235">
    <property type="entry name" value="USP_3"/>
    <property type="match status" value="1"/>
</dbReference>
<evidence type="ECO:0000259" key="9">
    <source>
        <dbReference type="PROSITE" id="PS50235"/>
    </source>
</evidence>
<dbReference type="GO" id="GO:0005829">
    <property type="term" value="C:cytosol"/>
    <property type="evidence" value="ECO:0007669"/>
    <property type="project" value="TreeGrafter"/>
</dbReference>
<name>A0A815GRD9_ADIRI</name>
<evidence type="ECO:0000256" key="1">
    <source>
        <dbReference type="ARBA" id="ARBA00000707"/>
    </source>
</evidence>